<organism evidence="3 4">
    <name type="scientific">Pinibacter soli</name>
    <dbReference type="NCBI Taxonomy" id="3044211"/>
    <lineage>
        <taxon>Bacteria</taxon>
        <taxon>Pseudomonadati</taxon>
        <taxon>Bacteroidota</taxon>
        <taxon>Chitinophagia</taxon>
        <taxon>Chitinophagales</taxon>
        <taxon>Chitinophagaceae</taxon>
        <taxon>Pinibacter</taxon>
    </lineage>
</organism>
<evidence type="ECO:0000256" key="1">
    <source>
        <dbReference type="SAM" id="Phobius"/>
    </source>
</evidence>
<dbReference type="Proteomes" id="UP001226434">
    <property type="component" value="Unassembled WGS sequence"/>
</dbReference>
<evidence type="ECO:0000259" key="2">
    <source>
        <dbReference type="Pfam" id="PF02698"/>
    </source>
</evidence>
<comment type="caution">
    <text evidence="3">The sequence shown here is derived from an EMBL/GenBank/DDBJ whole genome shotgun (WGS) entry which is preliminary data.</text>
</comment>
<sequence>MKLAKYLLYVFLAWFIIHTIVICVDGIFNKEHAADIAIVLGNKVNEDGTLSPRLKARLDKAKELYTKSLVKKIIVSGGLGKEGFYEAEKMKTYLNENNIPDSLIIVDNRGDNTAFSVGNAYRMQPVLKYNSITVISQFYHISRTKLLFHKTGIKNVYGASPSYYELRDLYSLVREFFGYYYALLFVSKEQMINPR</sequence>
<evidence type="ECO:0000313" key="3">
    <source>
        <dbReference type="EMBL" id="MDI3321816.1"/>
    </source>
</evidence>
<feature type="transmembrane region" description="Helical" evidence="1">
    <location>
        <begin position="6"/>
        <end position="28"/>
    </location>
</feature>
<gene>
    <name evidence="3" type="ORF">QJ048_18605</name>
</gene>
<dbReference type="Pfam" id="PF02698">
    <property type="entry name" value="DUF218"/>
    <property type="match status" value="1"/>
</dbReference>
<dbReference type="InterPro" id="IPR014729">
    <property type="entry name" value="Rossmann-like_a/b/a_fold"/>
</dbReference>
<keyword evidence="4" id="KW-1185">Reference proteome</keyword>
<feature type="domain" description="DUF218" evidence="2">
    <location>
        <begin position="35"/>
        <end position="178"/>
    </location>
</feature>
<keyword evidence="1" id="KW-1133">Transmembrane helix</keyword>
<protein>
    <submittedName>
        <fullName evidence="3">YdcF family protein</fullName>
    </submittedName>
</protein>
<dbReference type="CDD" id="cd06259">
    <property type="entry name" value="YdcF-like"/>
    <property type="match status" value="1"/>
</dbReference>
<dbReference type="InterPro" id="IPR051599">
    <property type="entry name" value="Cell_Envelope_Assoc"/>
</dbReference>
<dbReference type="Gene3D" id="3.40.50.620">
    <property type="entry name" value="HUPs"/>
    <property type="match status" value="1"/>
</dbReference>
<dbReference type="RefSeq" id="WP_282335923.1">
    <property type="nucleotide sequence ID" value="NZ_JASBRG010000007.1"/>
</dbReference>
<dbReference type="EMBL" id="JASBRG010000007">
    <property type="protein sequence ID" value="MDI3321816.1"/>
    <property type="molecule type" value="Genomic_DNA"/>
</dbReference>
<proteinExistence type="predicted"/>
<accession>A0ABT6RHB9</accession>
<keyword evidence="1" id="KW-0812">Transmembrane</keyword>
<name>A0ABT6RHB9_9BACT</name>
<dbReference type="PANTHER" id="PTHR30336:SF20">
    <property type="entry name" value="DUF218 DOMAIN-CONTAINING PROTEIN"/>
    <property type="match status" value="1"/>
</dbReference>
<dbReference type="PANTHER" id="PTHR30336">
    <property type="entry name" value="INNER MEMBRANE PROTEIN, PROBABLE PERMEASE"/>
    <property type="match status" value="1"/>
</dbReference>
<reference evidence="3 4" key="1">
    <citation type="submission" date="2023-05" db="EMBL/GenBank/DDBJ databases">
        <title>Genome sequence of Pinibacter sp. MAH-24.</title>
        <authorList>
            <person name="Huq M.A."/>
        </authorList>
    </citation>
    <scope>NUCLEOTIDE SEQUENCE [LARGE SCALE GENOMIC DNA]</scope>
    <source>
        <strain evidence="3 4">MAH-24</strain>
    </source>
</reference>
<keyword evidence="1" id="KW-0472">Membrane</keyword>
<dbReference type="InterPro" id="IPR003848">
    <property type="entry name" value="DUF218"/>
</dbReference>
<evidence type="ECO:0000313" key="4">
    <source>
        <dbReference type="Proteomes" id="UP001226434"/>
    </source>
</evidence>